<accession>A0A0G1Y0M1</accession>
<proteinExistence type="predicted"/>
<dbReference type="Pfam" id="PF02616">
    <property type="entry name" value="SMC_ScpA"/>
    <property type="match status" value="2"/>
</dbReference>
<organism evidence="2 3">
    <name type="scientific">Candidatus Uhrbacteria bacterium GW2011_GWC2_53_7</name>
    <dbReference type="NCBI Taxonomy" id="1618986"/>
    <lineage>
        <taxon>Bacteria</taxon>
        <taxon>Candidatus Uhriibacteriota</taxon>
    </lineage>
</organism>
<sequence>MSAKSNPTVYNIETEAFSGPLQLLLELIEKEELAITDVSLGAVTGSYLKHFEGGEVSSEHLADFLVVATWLLYLKSRELLPDIKAEEEEGAEGLAGQLRLYQIFMEAAKGIEEGYRMAASVHGRPKAVLPPPPAPVWPEGLVPSSLESAFQGLLNILRPFLALRETSMERVRSVGERMEELRAMIGTRARLAWRDLTAGAKSKMEVVVSFLALLELVKQRAVQTKQARAFQDILIDRL</sequence>
<gene>
    <name evidence="2" type="ORF">UY82_C0005G0003</name>
</gene>
<dbReference type="Gene3D" id="6.10.250.2410">
    <property type="match status" value="1"/>
</dbReference>
<dbReference type="PATRIC" id="fig|1618986.3.peg.80"/>
<reference evidence="2 3" key="1">
    <citation type="journal article" date="2015" name="Nature">
        <title>rRNA introns, odd ribosomes, and small enigmatic genomes across a large radiation of phyla.</title>
        <authorList>
            <person name="Brown C.T."/>
            <person name="Hug L.A."/>
            <person name="Thomas B.C."/>
            <person name="Sharon I."/>
            <person name="Castelle C.J."/>
            <person name="Singh A."/>
            <person name="Wilkins M.J."/>
            <person name="Williams K.H."/>
            <person name="Banfield J.F."/>
        </authorList>
    </citation>
    <scope>NUCLEOTIDE SEQUENCE [LARGE SCALE GENOMIC DNA]</scope>
</reference>
<dbReference type="Gene3D" id="1.10.10.580">
    <property type="entry name" value="Structural maintenance of chromosome 1. Chain E"/>
    <property type="match status" value="1"/>
</dbReference>
<dbReference type="AlphaFoldDB" id="A0A0G1Y0M1"/>
<dbReference type="PANTHER" id="PTHR33969">
    <property type="entry name" value="SEGREGATION AND CONDENSATION PROTEIN A"/>
    <property type="match status" value="1"/>
</dbReference>
<dbReference type="InterPro" id="IPR023093">
    <property type="entry name" value="ScpA-like_C"/>
</dbReference>
<evidence type="ECO:0000313" key="3">
    <source>
        <dbReference type="Proteomes" id="UP000033865"/>
    </source>
</evidence>
<comment type="caution">
    <text evidence="2">The sequence shown here is derived from an EMBL/GenBank/DDBJ whole genome shotgun (WGS) entry which is preliminary data.</text>
</comment>
<dbReference type="Proteomes" id="UP000033865">
    <property type="component" value="Unassembled WGS sequence"/>
</dbReference>
<dbReference type="PANTHER" id="PTHR33969:SF2">
    <property type="entry name" value="SEGREGATION AND CONDENSATION PROTEIN A"/>
    <property type="match status" value="1"/>
</dbReference>
<dbReference type="InterPro" id="IPR003768">
    <property type="entry name" value="ScpA"/>
</dbReference>
<dbReference type="EMBL" id="LCRN01000005">
    <property type="protein sequence ID" value="KKW36993.1"/>
    <property type="molecule type" value="Genomic_DNA"/>
</dbReference>
<evidence type="ECO:0000256" key="1">
    <source>
        <dbReference type="ARBA" id="ARBA00044777"/>
    </source>
</evidence>
<name>A0A0G1Y0M1_9BACT</name>
<evidence type="ECO:0000313" key="2">
    <source>
        <dbReference type="EMBL" id="KKW36993.1"/>
    </source>
</evidence>
<protein>
    <recommendedName>
        <fullName evidence="1">Segregation and condensation protein A</fullName>
    </recommendedName>
</protein>